<dbReference type="Proteomes" id="UP000033881">
    <property type="component" value="Unassembled WGS sequence"/>
</dbReference>
<gene>
    <name evidence="2" type="ORF">UT24_C0003G0063</name>
</gene>
<evidence type="ECO:0000313" key="2">
    <source>
        <dbReference type="EMBL" id="KKR01656.1"/>
    </source>
</evidence>
<feature type="compositionally biased region" description="Basic and acidic residues" evidence="1">
    <location>
        <begin position="147"/>
        <end position="164"/>
    </location>
</feature>
<accession>A0A0G0MML9</accession>
<organism evidence="2 3">
    <name type="scientific">Candidatus Woesebacteria bacterium GW2011_GWB1_39_12</name>
    <dbReference type="NCBI Taxonomy" id="1618574"/>
    <lineage>
        <taxon>Bacteria</taxon>
        <taxon>Candidatus Woeseibacteriota</taxon>
    </lineage>
</organism>
<proteinExistence type="predicted"/>
<name>A0A0G0MML9_9BACT</name>
<reference evidence="2 3" key="1">
    <citation type="journal article" date="2015" name="Nature">
        <title>rRNA introns, odd ribosomes, and small enigmatic genomes across a large radiation of phyla.</title>
        <authorList>
            <person name="Brown C.T."/>
            <person name="Hug L.A."/>
            <person name="Thomas B.C."/>
            <person name="Sharon I."/>
            <person name="Castelle C.J."/>
            <person name="Singh A."/>
            <person name="Wilkins M.J."/>
            <person name="Williams K.H."/>
            <person name="Banfield J.F."/>
        </authorList>
    </citation>
    <scope>NUCLEOTIDE SEQUENCE [LARGE SCALE GENOMIC DNA]</scope>
</reference>
<evidence type="ECO:0000313" key="3">
    <source>
        <dbReference type="Proteomes" id="UP000033881"/>
    </source>
</evidence>
<feature type="region of interest" description="Disordered" evidence="1">
    <location>
        <begin position="147"/>
        <end position="170"/>
    </location>
</feature>
<sequence>MICPNCGSDTYSCSNCGNSEHGDDFMKSHHDHETEPAKLDNIILHDEKLWRDLQAAGCYEDSTKVLVRGASVYKIPKITYIYKNIFSRKTCPRCRSQDTHYMKKLKKLLCLECGTSWQVKILRRKRTQCERRVIRIPLTVYKTRGDTFSKPKGDREQRASDVRSKRGNLAAHRIKVKN</sequence>
<dbReference type="AlphaFoldDB" id="A0A0G0MML9"/>
<dbReference type="EMBL" id="LBWB01000003">
    <property type="protein sequence ID" value="KKR01656.1"/>
    <property type="molecule type" value="Genomic_DNA"/>
</dbReference>
<evidence type="ECO:0000256" key="1">
    <source>
        <dbReference type="SAM" id="MobiDB-lite"/>
    </source>
</evidence>
<dbReference type="STRING" id="1618574.UT24_C0003G0063"/>
<comment type="caution">
    <text evidence="2">The sequence shown here is derived from an EMBL/GenBank/DDBJ whole genome shotgun (WGS) entry which is preliminary data.</text>
</comment>
<protein>
    <submittedName>
        <fullName evidence="2">Uncharacterized protein</fullName>
    </submittedName>
</protein>